<comment type="caution">
    <text evidence="2">The sequence shown here is derived from an EMBL/GenBank/DDBJ whole genome shotgun (WGS) entry which is preliminary data.</text>
</comment>
<reference evidence="2" key="1">
    <citation type="submission" date="2019-12" db="EMBL/GenBank/DDBJ databases">
        <title>Clostridiaceae gen. nov. sp. nov., isolated from sediment in Xinjiang, China.</title>
        <authorList>
            <person name="Zhang R."/>
        </authorList>
    </citation>
    <scope>NUCLEOTIDE SEQUENCE</scope>
    <source>
        <strain evidence="2">D2Q-11</strain>
    </source>
</reference>
<keyword evidence="3" id="KW-1185">Reference proteome</keyword>
<evidence type="ECO:0000313" key="3">
    <source>
        <dbReference type="Proteomes" id="UP000724672"/>
    </source>
</evidence>
<feature type="region of interest" description="Disordered" evidence="1">
    <location>
        <begin position="1"/>
        <end position="27"/>
    </location>
</feature>
<gene>
    <name evidence="2" type="ORF">GOQ27_11600</name>
</gene>
<name>A0A942UY39_9FIRM</name>
<evidence type="ECO:0000313" key="2">
    <source>
        <dbReference type="EMBL" id="MBS4539111.1"/>
    </source>
</evidence>
<accession>A0A942UY39</accession>
<dbReference type="RefSeq" id="WP_203367030.1">
    <property type="nucleotide sequence ID" value="NZ_WSFT01000040.1"/>
</dbReference>
<protein>
    <submittedName>
        <fullName evidence="2">Uncharacterized protein</fullName>
    </submittedName>
</protein>
<organism evidence="2 3">
    <name type="scientific">Anaeromonas frigoriresistens</name>
    <dbReference type="NCBI Taxonomy" id="2683708"/>
    <lineage>
        <taxon>Bacteria</taxon>
        <taxon>Bacillati</taxon>
        <taxon>Bacillota</taxon>
        <taxon>Tissierellia</taxon>
        <taxon>Tissierellales</taxon>
        <taxon>Thermohalobacteraceae</taxon>
        <taxon>Anaeromonas</taxon>
    </lineage>
</organism>
<proteinExistence type="predicted"/>
<dbReference type="AlphaFoldDB" id="A0A942UY39"/>
<feature type="compositionally biased region" description="Basic and acidic residues" evidence="1">
    <location>
        <begin position="7"/>
        <end position="23"/>
    </location>
</feature>
<sequence length="78" mass="9000">MTHKKSSGKEFEAREMEKIESSSKDSTTNKVYMSVTGFPMYNMTSLMTSSATPYMGREYARMQGRREIKNEKSNNDLK</sequence>
<evidence type="ECO:0000256" key="1">
    <source>
        <dbReference type="SAM" id="MobiDB-lite"/>
    </source>
</evidence>
<dbReference type="EMBL" id="WSFT01000040">
    <property type="protein sequence ID" value="MBS4539111.1"/>
    <property type="molecule type" value="Genomic_DNA"/>
</dbReference>
<dbReference type="Proteomes" id="UP000724672">
    <property type="component" value="Unassembled WGS sequence"/>
</dbReference>